<dbReference type="GO" id="GO:0016740">
    <property type="term" value="F:transferase activity"/>
    <property type="evidence" value="ECO:0007669"/>
    <property type="project" value="UniProtKB-KW"/>
</dbReference>
<evidence type="ECO:0000256" key="5">
    <source>
        <dbReference type="ARBA" id="ARBA00022679"/>
    </source>
</evidence>
<dbReference type="PANTHER" id="PTHR30040">
    <property type="entry name" value="THIAMINE BIOSYNTHESIS LIPOPROTEIN APBE"/>
    <property type="match status" value="1"/>
</dbReference>
<dbReference type="InterPro" id="IPR024932">
    <property type="entry name" value="ApbE"/>
</dbReference>
<name>A0A3B0Y541_9ZZZZ</name>
<accession>A0A3B0Y541</accession>
<evidence type="ECO:0000256" key="8">
    <source>
        <dbReference type="ARBA" id="ARBA00022842"/>
    </source>
</evidence>
<gene>
    <name evidence="11" type="ORF">MNBD_GAMMA08-2032</name>
</gene>
<dbReference type="EC" id="2.7.1.180" evidence="2"/>
<proteinExistence type="predicted"/>
<organism evidence="11">
    <name type="scientific">hydrothermal vent metagenome</name>
    <dbReference type="NCBI Taxonomy" id="652676"/>
    <lineage>
        <taxon>unclassified sequences</taxon>
        <taxon>metagenomes</taxon>
        <taxon>ecological metagenomes</taxon>
    </lineage>
</organism>
<evidence type="ECO:0000256" key="7">
    <source>
        <dbReference type="ARBA" id="ARBA00022827"/>
    </source>
</evidence>
<evidence type="ECO:0000256" key="6">
    <source>
        <dbReference type="ARBA" id="ARBA00022723"/>
    </source>
</evidence>
<evidence type="ECO:0000256" key="9">
    <source>
        <dbReference type="ARBA" id="ARBA00031306"/>
    </source>
</evidence>
<evidence type="ECO:0000256" key="2">
    <source>
        <dbReference type="ARBA" id="ARBA00011955"/>
    </source>
</evidence>
<dbReference type="Pfam" id="PF02424">
    <property type="entry name" value="ApbE"/>
    <property type="match status" value="1"/>
</dbReference>
<protein>
    <recommendedName>
        <fullName evidence="3">FAD:protein FMN transferase</fullName>
        <ecNumber evidence="2">2.7.1.180</ecNumber>
    </recommendedName>
    <alternativeName>
        <fullName evidence="9">Flavin transferase</fullName>
    </alternativeName>
</protein>
<dbReference type="PIRSF" id="PIRSF006268">
    <property type="entry name" value="ApbE"/>
    <property type="match status" value="1"/>
</dbReference>
<sequence>MADISIEIKENYSIGRFSAMACPCEILLDSKDKLLIKSITQLAFDEAKRIEKKFSRYTNDNIIYQINNANGTPVKVDAETGLMLDFANQCYELSDGKFDVTSGVLRKIWKFDGSDNIPTKDEVDLIKPNIGWNKVKWKNSEITLPENMEIDLGGIGKEYAVDSTTNILKQHTDKSFLVNFGGDLACPKPRDEKTPWNIGVDDPAHTGENAVGQIALYQGGLATSGDARRFLLKDGVRYSHILDPQTGYPVPDAPRSVTVIANTCIEAGMLSTFAMLQGNNADDFLKAQDVKYWCVP</sequence>
<dbReference type="GO" id="GO:0046872">
    <property type="term" value="F:metal ion binding"/>
    <property type="evidence" value="ECO:0007669"/>
    <property type="project" value="UniProtKB-KW"/>
</dbReference>
<evidence type="ECO:0000313" key="11">
    <source>
        <dbReference type="EMBL" id="VAW63516.1"/>
    </source>
</evidence>
<comment type="cofactor">
    <cofactor evidence="1">
        <name>Mg(2+)</name>
        <dbReference type="ChEBI" id="CHEBI:18420"/>
    </cofactor>
</comment>
<dbReference type="Gene3D" id="3.10.520.10">
    <property type="entry name" value="ApbE-like domains"/>
    <property type="match status" value="1"/>
</dbReference>
<dbReference type="EMBL" id="UOFH01000252">
    <property type="protein sequence ID" value="VAW63516.1"/>
    <property type="molecule type" value="Genomic_DNA"/>
</dbReference>
<dbReference type="PANTHER" id="PTHR30040:SF2">
    <property type="entry name" value="FAD:PROTEIN FMN TRANSFERASE"/>
    <property type="match status" value="1"/>
</dbReference>
<evidence type="ECO:0000256" key="3">
    <source>
        <dbReference type="ARBA" id="ARBA00016337"/>
    </source>
</evidence>
<dbReference type="SUPFAM" id="SSF143631">
    <property type="entry name" value="ApbE-like"/>
    <property type="match status" value="1"/>
</dbReference>
<evidence type="ECO:0000256" key="4">
    <source>
        <dbReference type="ARBA" id="ARBA00022630"/>
    </source>
</evidence>
<keyword evidence="6" id="KW-0479">Metal-binding</keyword>
<comment type="catalytic activity">
    <reaction evidence="10">
        <text>L-threonyl-[protein] + FAD = FMN-L-threonyl-[protein] + AMP + H(+)</text>
        <dbReference type="Rhea" id="RHEA:36847"/>
        <dbReference type="Rhea" id="RHEA-COMP:11060"/>
        <dbReference type="Rhea" id="RHEA-COMP:11061"/>
        <dbReference type="ChEBI" id="CHEBI:15378"/>
        <dbReference type="ChEBI" id="CHEBI:30013"/>
        <dbReference type="ChEBI" id="CHEBI:57692"/>
        <dbReference type="ChEBI" id="CHEBI:74257"/>
        <dbReference type="ChEBI" id="CHEBI:456215"/>
        <dbReference type="EC" id="2.7.1.180"/>
    </reaction>
</comment>
<evidence type="ECO:0000256" key="1">
    <source>
        <dbReference type="ARBA" id="ARBA00001946"/>
    </source>
</evidence>
<keyword evidence="8" id="KW-0460">Magnesium</keyword>
<dbReference type="InterPro" id="IPR003374">
    <property type="entry name" value="ApbE-like_sf"/>
</dbReference>
<evidence type="ECO:0000256" key="10">
    <source>
        <dbReference type="ARBA" id="ARBA00048540"/>
    </source>
</evidence>
<keyword evidence="7" id="KW-0274">FAD</keyword>
<keyword evidence="5 11" id="KW-0808">Transferase</keyword>
<keyword evidence="4" id="KW-0285">Flavoprotein</keyword>
<dbReference type="AlphaFoldDB" id="A0A3B0Y541"/>
<reference evidence="11" key="1">
    <citation type="submission" date="2018-06" db="EMBL/GenBank/DDBJ databases">
        <authorList>
            <person name="Zhirakovskaya E."/>
        </authorList>
    </citation>
    <scope>NUCLEOTIDE SEQUENCE</scope>
</reference>